<reference evidence="1 2" key="1">
    <citation type="submission" date="2023-08" db="EMBL/GenBank/DDBJ databases">
        <title>A Necator americanus chromosomal reference genome.</title>
        <authorList>
            <person name="Ilik V."/>
            <person name="Petrzelkova K.J."/>
            <person name="Pardy F."/>
            <person name="Fuh T."/>
            <person name="Niatou-Singa F.S."/>
            <person name="Gouil Q."/>
            <person name="Baker L."/>
            <person name="Ritchie M.E."/>
            <person name="Jex A.R."/>
            <person name="Gazzola D."/>
            <person name="Li H."/>
            <person name="Toshio Fujiwara R."/>
            <person name="Zhan B."/>
            <person name="Aroian R.V."/>
            <person name="Pafco B."/>
            <person name="Schwarz E.M."/>
        </authorList>
    </citation>
    <scope>NUCLEOTIDE SEQUENCE [LARGE SCALE GENOMIC DNA]</scope>
    <source>
        <strain evidence="1 2">Aroian</strain>
        <tissue evidence="1">Whole animal</tissue>
    </source>
</reference>
<comment type="caution">
    <text evidence="1">The sequence shown here is derived from an EMBL/GenBank/DDBJ whole genome shotgun (WGS) entry which is preliminary data.</text>
</comment>
<protein>
    <submittedName>
        <fullName evidence="1">Uncharacterized protein</fullName>
    </submittedName>
</protein>
<keyword evidence="2" id="KW-1185">Reference proteome</keyword>
<name>A0ABR1C588_NECAM</name>
<evidence type="ECO:0000313" key="1">
    <source>
        <dbReference type="EMBL" id="KAK6733687.1"/>
    </source>
</evidence>
<proteinExistence type="predicted"/>
<dbReference type="Proteomes" id="UP001303046">
    <property type="component" value="Unassembled WGS sequence"/>
</dbReference>
<gene>
    <name evidence="1" type="primary">Necator_chrII.g5234</name>
    <name evidence="1" type="ORF">RB195_017442</name>
</gene>
<dbReference type="EMBL" id="JAVFWL010000002">
    <property type="protein sequence ID" value="KAK6733687.1"/>
    <property type="molecule type" value="Genomic_DNA"/>
</dbReference>
<accession>A0ABR1C588</accession>
<organism evidence="1 2">
    <name type="scientific">Necator americanus</name>
    <name type="common">Human hookworm</name>
    <dbReference type="NCBI Taxonomy" id="51031"/>
    <lineage>
        <taxon>Eukaryota</taxon>
        <taxon>Metazoa</taxon>
        <taxon>Ecdysozoa</taxon>
        <taxon>Nematoda</taxon>
        <taxon>Chromadorea</taxon>
        <taxon>Rhabditida</taxon>
        <taxon>Rhabditina</taxon>
        <taxon>Rhabditomorpha</taxon>
        <taxon>Strongyloidea</taxon>
        <taxon>Ancylostomatidae</taxon>
        <taxon>Bunostominae</taxon>
        <taxon>Necator</taxon>
    </lineage>
</organism>
<sequence length="145" mass="16262">MVLALKTKGTQEVADGVEAEKRGCSIVITGLAELGADRSLMERQRNLEEKVANVLDPFEVDCLPEVAYRLGKFNGNNQRLVKVVLPSRSHWAKALSRAHFVRRTSLSNMFVRKSMTAAERKRDYELRHKARLRNKLSSTHGGEGG</sequence>
<evidence type="ECO:0000313" key="2">
    <source>
        <dbReference type="Proteomes" id="UP001303046"/>
    </source>
</evidence>